<dbReference type="AlphaFoldDB" id="A0A1I8BFR6"/>
<feature type="compositionally biased region" description="Basic and acidic residues" evidence="1">
    <location>
        <begin position="1"/>
        <end position="17"/>
    </location>
</feature>
<organism evidence="2 3">
    <name type="scientific">Meloidogyne hapla</name>
    <name type="common">Root-knot nematode worm</name>
    <dbReference type="NCBI Taxonomy" id="6305"/>
    <lineage>
        <taxon>Eukaryota</taxon>
        <taxon>Metazoa</taxon>
        <taxon>Ecdysozoa</taxon>
        <taxon>Nematoda</taxon>
        <taxon>Chromadorea</taxon>
        <taxon>Rhabditida</taxon>
        <taxon>Tylenchina</taxon>
        <taxon>Tylenchomorpha</taxon>
        <taxon>Tylenchoidea</taxon>
        <taxon>Meloidogynidae</taxon>
        <taxon>Meloidogyninae</taxon>
        <taxon>Meloidogyne</taxon>
    </lineage>
</organism>
<name>A0A1I8BFR6_MELHA</name>
<protein>
    <submittedName>
        <fullName evidence="3">Transcriptional regulator</fullName>
    </submittedName>
</protein>
<accession>A0A1I8BFR6</accession>
<evidence type="ECO:0000313" key="2">
    <source>
        <dbReference type="Proteomes" id="UP000095281"/>
    </source>
</evidence>
<reference evidence="3" key="1">
    <citation type="submission" date="2016-11" db="UniProtKB">
        <authorList>
            <consortium name="WormBaseParasite"/>
        </authorList>
    </citation>
    <scope>IDENTIFICATION</scope>
</reference>
<evidence type="ECO:0000313" key="3">
    <source>
        <dbReference type="WBParaSite" id="MhA1_Contig2204.frz3.gene1"/>
    </source>
</evidence>
<evidence type="ECO:0000256" key="1">
    <source>
        <dbReference type="SAM" id="MobiDB-lite"/>
    </source>
</evidence>
<proteinExistence type="predicted"/>
<dbReference type="Proteomes" id="UP000095281">
    <property type="component" value="Unplaced"/>
</dbReference>
<dbReference type="WBParaSite" id="MhA1_Contig2204.frz3.gene1">
    <property type="protein sequence ID" value="MhA1_Contig2204.frz3.gene1"/>
    <property type="gene ID" value="MhA1_Contig2204.frz3.gene1"/>
</dbReference>
<sequence length="46" mass="5087">VVRHSAEPKVSKKSDKDHHHRAEPKESGKGQNRPSSAAKVWQTAKA</sequence>
<feature type="region of interest" description="Disordered" evidence="1">
    <location>
        <begin position="1"/>
        <end position="46"/>
    </location>
</feature>
<keyword evidence="2" id="KW-1185">Reference proteome</keyword>